<sequence>MSEPRIIRWGIAGPGRIANSEAADFDLVPDAELAAVGSRSIDRARAFADRHLIPRAYGSYRELIADTELDAIYITTPHPQHLAIARAAIRAGKAVLVEKTFTATVAGAEELRELSRSQRVFAMEAMWTRFLPAYVKIRELIADKVIGDVRQVQADLGVDRPYDPTDRLFDPRQGGGALLDLGVYLVSFAQHILGDPQSILINGSLGPTGVDAEFGLLLGYHDGRAAALLGSIKNASPGAARIVGTGGWIDIPPRFHHPDKITLCRAGKEPELINCQPLGHGYPHQFIEVGNRIRAGQIESPIMSLDDTVAVQRILNNAAEQLGVLHAEDESVLD</sequence>
<dbReference type="GO" id="GO:0000166">
    <property type="term" value="F:nucleotide binding"/>
    <property type="evidence" value="ECO:0007669"/>
    <property type="project" value="InterPro"/>
</dbReference>
<keyword evidence="2" id="KW-0560">Oxidoreductase</keyword>
<dbReference type="InterPro" id="IPR050984">
    <property type="entry name" value="Gfo/Idh/MocA_domain"/>
</dbReference>
<dbReference type="Gene3D" id="3.30.360.10">
    <property type="entry name" value="Dihydrodipicolinate Reductase, domain 2"/>
    <property type="match status" value="1"/>
</dbReference>
<dbReference type="Pfam" id="PF01408">
    <property type="entry name" value="GFO_IDH_MocA"/>
    <property type="match status" value="1"/>
</dbReference>
<evidence type="ECO:0000256" key="1">
    <source>
        <dbReference type="ARBA" id="ARBA00010928"/>
    </source>
</evidence>
<dbReference type="InterPro" id="IPR036291">
    <property type="entry name" value="NAD(P)-bd_dom_sf"/>
</dbReference>
<evidence type="ECO:0000259" key="4">
    <source>
        <dbReference type="Pfam" id="PF22725"/>
    </source>
</evidence>
<dbReference type="Proteomes" id="UP000319263">
    <property type="component" value="Chromosome"/>
</dbReference>
<dbReference type="PANTHER" id="PTHR22604">
    <property type="entry name" value="OXIDOREDUCTASES"/>
    <property type="match status" value="1"/>
</dbReference>
<dbReference type="SUPFAM" id="SSF51735">
    <property type="entry name" value="NAD(P)-binding Rossmann-fold domains"/>
    <property type="match status" value="1"/>
</dbReference>
<dbReference type="EMBL" id="CP041692">
    <property type="protein sequence ID" value="QDP95061.1"/>
    <property type="molecule type" value="Genomic_DNA"/>
</dbReference>
<name>A0A516PVT1_9ACTN</name>
<dbReference type="GO" id="GO:0016491">
    <property type="term" value="F:oxidoreductase activity"/>
    <property type="evidence" value="ECO:0007669"/>
    <property type="project" value="UniProtKB-KW"/>
</dbReference>
<dbReference type="PANTHER" id="PTHR22604:SF105">
    <property type="entry name" value="TRANS-1,2-DIHYDROBENZENE-1,2-DIOL DEHYDROGENASE"/>
    <property type="match status" value="1"/>
</dbReference>
<dbReference type="Gene3D" id="3.40.50.720">
    <property type="entry name" value="NAD(P)-binding Rossmann-like Domain"/>
    <property type="match status" value="1"/>
</dbReference>
<accession>A0A516PVT1</accession>
<protein>
    <submittedName>
        <fullName evidence="5">Gfo/Idh/MocA family oxidoreductase</fullName>
    </submittedName>
</protein>
<dbReference type="Pfam" id="PF22725">
    <property type="entry name" value="GFO_IDH_MocA_C3"/>
    <property type="match status" value="1"/>
</dbReference>
<evidence type="ECO:0000313" key="5">
    <source>
        <dbReference type="EMBL" id="QDP95061.1"/>
    </source>
</evidence>
<gene>
    <name evidence="5" type="ORF">FOE78_03265</name>
</gene>
<evidence type="ECO:0000256" key="2">
    <source>
        <dbReference type="ARBA" id="ARBA00023002"/>
    </source>
</evidence>
<comment type="similarity">
    <text evidence="1">Belongs to the Gfo/Idh/MocA family.</text>
</comment>
<organism evidence="5 6">
    <name type="scientific">Microlunatus elymi</name>
    <dbReference type="NCBI Taxonomy" id="2596828"/>
    <lineage>
        <taxon>Bacteria</taxon>
        <taxon>Bacillati</taxon>
        <taxon>Actinomycetota</taxon>
        <taxon>Actinomycetes</taxon>
        <taxon>Propionibacteriales</taxon>
        <taxon>Propionibacteriaceae</taxon>
        <taxon>Microlunatus</taxon>
    </lineage>
</organism>
<feature type="domain" description="Gfo/Idh/MocA-like oxidoreductase N-terminal" evidence="3">
    <location>
        <begin position="7"/>
        <end position="122"/>
    </location>
</feature>
<keyword evidence="6" id="KW-1185">Reference proteome</keyword>
<dbReference type="KEGG" id="mik:FOE78_03265"/>
<dbReference type="InterPro" id="IPR000683">
    <property type="entry name" value="Gfo/Idh/MocA-like_OxRdtase_N"/>
</dbReference>
<proteinExistence type="inferred from homology"/>
<dbReference type="AlphaFoldDB" id="A0A516PVT1"/>
<feature type="domain" description="GFO/IDH/MocA-like oxidoreductase" evidence="4">
    <location>
        <begin position="134"/>
        <end position="249"/>
    </location>
</feature>
<evidence type="ECO:0000259" key="3">
    <source>
        <dbReference type="Pfam" id="PF01408"/>
    </source>
</evidence>
<evidence type="ECO:0000313" key="6">
    <source>
        <dbReference type="Proteomes" id="UP000319263"/>
    </source>
</evidence>
<dbReference type="InterPro" id="IPR055170">
    <property type="entry name" value="GFO_IDH_MocA-like_dom"/>
</dbReference>
<reference evidence="5 6" key="1">
    <citation type="submission" date="2019-07" db="EMBL/GenBank/DDBJ databases">
        <title>Microlunatus dokdonensis sp. nov. isolated from the rhizospheric soil of the wild plant Elymus tsukushiensis.</title>
        <authorList>
            <person name="Ghim S.-Y."/>
            <person name="Hwang Y.-J."/>
            <person name="Son J.-S."/>
            <person name="Shin J.-H."/>
        </authorList>
    </citation>
    <scope>NUCLEOTIDE SEQUENCE [LARGE SCALE GENOMIC DNA]</scope>
    <source>
        <strain evidence="5 6">KUDC0627</strain>
    </source>
</reference>
<dbReference type="OrthoDB" id="9815825at2"/>
<dbReference type="RefSeq" id="WP_143985043.1">
    <property type="nucleotide sequence ID" value="NZ_CP041692.1"/>
</dbReference>
<dbReference type="SUPFAM" id="SSF55347">
    <property type="entry name" value="Glyceraldehyde-3-phosphate dehydrogenase-like, C-terminal domain"/>
    <property type="match status" value="1"/>
</dbReference>